<evidence type="ECO:0000313" key="2">
    <source>
        <dbReference type="Proteomes" id="UP000316426"/>
    </source>
</evidence>
<name>A0A518K9F2_9BACT</name>
<dbReference type="PANTHER" id="PTHR43737">
    <property type="entry name" value="BLL7424 PROTEIN"/>
    <property type="match status" value="1"/>
</dbReference>
<sequence>MSINPYDLSMQRRTFLGQSALGLGALALSNLLGRSALGSTAPTDPLLATKGALPVLHHAARAKRVIFLCMAGGPSHLELFDEKPELAKLDGQAMPESYTAGQPIAQLQGKELLCWGPRAKFDSYGQSGQRIGHFLPSMAQHADDMCIVRSMVTEQINHDPAHTFMNTGTSISGRPSMGAWINYGLGSEADDLPGFVVMTSRSGRYPQPVSSRQWHSGFLPSKHQGVTFHSTGEPVHYVSNPPGVDTQRQQDVVETLGALNRLHNAEADDPEIAARVSQYELAFRMQASVPTLTNISDEPQHVLDAYGVSGADGSFAYNCLLARRLAERGVRFVQLYHRGWDHHDNLDGFMKQSCESVDKPTSALLSDLKERGMLEDTLVVWGGEFGRTPMAQKKAANSKLGRDHHIKGFSMALFGGGVKGGVTYGATDELGYNAIENVVHVHDLHATMLHLLGVDHKRLTYRYQGRDFRLTDVAGHVVKDILV</sequence>
<dbReference type="RefSeq" id="WP_145112803.1">
    <property type="nucleotide sequence ID" value="NZ_CP036349.1"/>
</dbReference>
<protein>
    <recommendedName>
        <fullName evidence="3">Sulfatase</fullName>
    </recommendedName>
</protein>
<dbReference type="Pfam" id="PF07394">
    <property type="entry name" value="DUF1501"/>
    <property type="match status" value="1"/>
</dbReference>
<dbReference type="EMBL" id="CP036349">
    <property type="protein sequence ID" value="QDV74416.1"/>
    <property type="molecule type" value="Genomic_DNA"/>
</dbReference>
<accession>A0A518K9F2</accession>
<dbReference type="InterPro" id="IPR010869">
    <property type="entry name" value="DUF1501"/>
</dbReference>
<dbReference type="Gene3D" id="3.40.720.10">
    <property type="entry name" value="Alkaline Phosphatase, subunit A"/>
    <property type="match status" value="1"/>
</dbReference>
<dbReference type="SUPFAM" id="SSF53649">
    <property type="entry name" value="Alkaline phosphatase-like"/>
    <property type="match status" value="1"/>
</dbReference>
<evidence type="ECO:0008006" key="3">
    <source>
        <dbReference type="Google" id="ProtNLM"/>
    </source>
</evidence>
<organism evidence="1 2">
    <name type="scientific">Botrimarina mediterranea</name>
    <dbReference type="NCBI Taxonomy" id="2528022"/>
    <lineage>
        <taxon>Bacteria</taxon>
        <taxon>Pseudomonadati</taxon>
        <taxon>Planctomycetota</taxon>
        <taxon>Planctomycetia</taxon>
        <taxon>Pirellulales</taxon>
        <taxon>Lacipirellulaceae</taxon>
        <taxon>Botrimarina</taxon>
    </lineage>
</organism>
<dbReference type="Proteomes" id="UP000316426">
    <property type="component" value="Chromosome"/>
</dbReference>
<proteinExistence type="predicted"/>
<keyword evidence="2" id="KW-1185">Reference proteome</keyword>
<dbReference type="PANTHER" id="PTHR43737:SF1">
    <property type="entry name" value="DUF1501 DOMAIN-CONTAINING PROTEIN"/>
    <property type="match status" value="1"/>
</dbReference>
<dbReference type="InterPro" id="IPR006311">
    <property type="entry name" value="TAT_signal"/>
</dbReference>
<reference evidence="1 2" key="1">
    <citation type="submission" date="2019-02" db="EMBL/GenBank/DDBJ databases">
        <title>Deep-cultivation of Planctomycetes and their phenomic and genomic characterization uncovers novel biology.</title>
        <authorList>
            <person name="Wiegand S."/>
            <person name="Jogler M."/>
            <person name="Boedeker C."/>
            <person name="Pinto D."/>
            <person name="Vollmers J."/>
            <person name="Rivas-Marin E."/>
            <person name="Kohn T."/>
            <person name="Peeters S.H."/>
            <person name="Heuer A."/>
            <person name="Rast P."/>
            <person name="Oberbeckmann S."/>
            <person name="Bunk B."/>
            <person name="Jeske O."/>
            <person name="Meyerdierks A."/>
            <person name="Storesund J.E."/>
            <person name="Kallscheuer N."/>
            <person name="Luecker S."/>
            <person name="Lage O.M."/>
            <person name="Pohl T."/>
            <person name="Merkel B.J."/>
            <person name="Hornburger P."/>
            <person name="Mueller R.-W."/>
            <person name="Bruemmer F."/>
            <person name="Labrenz M."/>
            <person name="Spormann A.M."/>
            <person name="Op den Camp H."/>
            <person name="Overmann J."/>
            <person name="Amann R."/>
            <person name="Jetten M.S.M."/>
            <person name="Mascher T."/>
            <person name="Medema M.H."/>
            <person name="Devos D.P."/>
            <person name="Kaster A.-K."/>
            <person name="Ovreas L."/>
            <person name="Rohde M."/>
            <person name="Galperin M.Y."/>
            <person name="Jogler C."/>
        </authorList>
    </citation>
    <scope>NUCLEOTIDE SEQUENCE [LARGE SCALE GENOMIC DNA]</scope>
    <source>
        <strain evidence="1 2">Spa11</strain>
    </source>
</reference>
<dbReference type="PROSITE" id="PS51318">
    <property type="entry name" value="TAT"/>
    <property type="match status" value="1"/>
</dbReference>
<dbReference type="AlphaFoldDB" id="A0A518K9F2"/>
<dbReference type="KEGG" id="bmei:Spa11_26190"/>
<gene>
    <name evidence="1" type="ORF">Spa11_26190</name>
</gene>
<evidence type="ECO:0000313" key="1">
    <source>
        <dbReference type="EMBL" id="QDV74416.1"/>
    </source>
</evidence>
<dbReference type="InterPro" id="IPR017850">
    <property type="entry name" value="Alkaline_phosphatase_core_sf"/>
</dbReference>